<evidence type="ECO:0000313" key="2">
    <source>
        <dbReference type="EMBL" id="APX21449.1"/>
    </source>
</evidence>
<dbReference type="KEGG" id="tpro:Ga0080559_TMP653"/>
<dbReference type="STRING" id="1229727.Ga0080559_TMP653"/>
<gene>
    <name evidence="2" type="ORF">Ga0080559_TMP653</name>
</gene>
<dbReference type="GO" id="GO:0016829">
    <property type="term" value="F:lyase activity"/>
    <property type="evidence" value="ECO:0007669"/>
    <property type="project" value="InterPro"/>
</dbReference>
<dbReference type="Pfam" id="PF07940">
    <property type="entry name" value="Hepar_II_III_C"/>
    <property type="match status" value="1"/>
</dbReference>
<feature type="domain" description="Heparinase II/III-like C-terminal" evidence="1">
    <location>
        <begin position="4"/>
        <end position="120"/>
    </location>
</feature>
<evidence type="ECO:0000313" key="3">
    <source>
        <dbReference type="Proteomes" id="UP000186559"/>
    </source>
</evidence>
<dbReference type="InterPro" id="IPR012480">
    <property type="entry name" value="Hepar_II_III_C"/>
</dbReference>
<dbReference type="AlphaFoldDB" id="A0A1U7CZW9"/>
<name>A0A1U7CZW9_9RHOB</name>
<accession>A0A1U7CZW9</accession>
<protein>
    <submittedName>
        <fullName evidence="2">Heparinase II/III-like protein</fullName>
    </submittedName>
</protein>
<keyword evidence="3" id="KW-1185">Reference proteome</keyword>
<reference evidence="2 3" key="1">
    <citation type="submission" date="2016-03" db="EMBL/GenBank/DDBJ databases">
        <title>Deep-sea bacteria in the southern Pacific.</title>
        <authorList>
            <person name="Tang K."/>
        </authorList>
    </citation>
    <scope>NUCLEOTIDE SEQUENCE [LARGE SCALE GENOMIC DNA]</scope>
    <source>
        <strain evidence="2 3">JLT2016</strain>
    </source>
</reference>
<dbReference type="EMBL" id="CP014796">
    <property type="protein sequence ID" value="APX21449.1"/>
    <property type="molecule type" value="Genomic_DNA"/>
</dbReference>
<proteinExistence type="predicted"/>
<evidence type="ECO:0000259" key="1">
    <source>
        <dbReference type="Pfam" id="PF07940"/>
    </source>
</evidence>
<dbReference type="Proteomes" id="UP000186559">
    <property type="component" value="Chromosome"/>
</dbReference>
<organism evidence="2 3">
    <name type="scientific">Salipiger profundus</name>
    <dbReference type="NCBI Taxonomy" id="1229727"/>
    <lineage>
        <taxon>Bacteria</taxon>
        <taxon>Pseudomonadati</taxon>
        <taxon>Pseudomonadota</taxon>
        <taxon>Alphaproteobacteria</taxon>
        <taxon>Rhodobacterales</taxon>
        <taxon>Roseobacteraceae</taxon>
        <taxon>Salipiger</taxon>
    </lineage>
</organism>
<sequence length="143" mass="16220">MLELGFDGRSLSGEDLLMTLDDADRKRFDRRMDEARLAGLPWQLRFHLHPEVDAELDMGGHAVSMALRSGEVWVFRTDQATELTLEPSVYLEKGRLRPRAAKQVVLSGRAMEYATRIRWSLAKAQDTAIAVRDLVTEDAEPTH</sequence>